<dbReference type="GO" id="GO:0061908">
    <property type="term" value="C:phagophore"/>
    <property type="evidence" value="ECO:0007669"/>
    <property type="project" value="EnsemblFungi"/>
</dbReference>
<evidence type="ECO:0000256" key="10">
    <source>
        <dbReference type="ARBA" id="ARBA00022741"/>
    </source>
</evidence>
<evidence type="ECO:0000256" key="11">
    <source>
        <dbReference type="ARBA" id="ARBA00022777"/>
    </source>
</evidence>
<evidence type="ECO:0000313" key="23">
    <source>
        <dbReference type="EMBL" id="EPE32830.1"/>
    </source>
</evidence>
<feature type="region of interest" description="Disordered" evidence="21">
    <location>
        <begin position="529"/>
        <end position="598"/>
    </location>
</feature>
<dbReference type="GO" id="GO:0061709">
    <property type="term" value="P:reticulophagy"/>
    <property type="evidence" value="ECO:0007669"/>
    <property type="project" value="EnsemblFungi"/>
</dbReference>
<dbReference type="EC" id="2.7.11.1" evidence="3"/>
<dbReference type="InterPro" id="IPR000719">
    <property type="entry name" value="Prot_kinase_dom"/>
</dbReference>
<dbReference type="AlphaFoldDB" id="S3D4Y6"/>
<dbReference type="Pfam" id="PF12063">
    <property type="entry name" value="ATG1-like_MIT1"/>
    <property type="match status" value="1"/>
</dbReference>
<feature type="compositionally biased region" description="Polar residues" evidence="21">
    <location>
        <begin position="537"/>
        <end position="562"/>
    </location>
</feature>
<evidence type="ECO:0000256" key="12">
    <source>
        <dbReference type="ARBA" id="ARBA00022840"/>
    </source>
</evidence>
<evidence type="ECO:0000259" key="22">
    <source>
        <dbReference type="PROSITE" id="PS50011"/>
    </source>
</evidence>
<keyword evidence="15" id="KW-0472">Membrane</keyword>
<comment type="similarity">
    <text evidence="19">Belongs to the protein kinase superfamily. Ser/Thr protein kinase family. APG1/unc-51/ULK1 subfamily.</text>
</comment>
<dbReference type="PROSITE" id="PS00108">
    <property type="entry name" value="PROTEIN_KINASE_ST"/>
    <property type="match status" value="1"/>
</dbReference>
<dbReference type="GO" id="GO:1990316">
    <property type="term" value="C:Atg1/ULK1 kinase complex"/>
    <property type="evidence" value="ECO:0007669"/>
    <property type="project" value="EnsemblFungi"/>
</dbReference>
<evidence type="ECO:0000256" key="18">
    <source>
        <dbReference type="ARBA" id="ARBA00048679"/>
    </source>
</evidence>
<evidence type="ECO:0000256" key="4">
    <source>
        <dbReference type="ARBA" id="ARBA00018572"/>
    </source>
</evidence>
<keyword evidence="12 20" id="KW-0067">ATP-binding</keyword>
<dbReference type="InterPro" id="IPR011009">
    <property type="entry name" value="Kinase-like_dom_sf"/>
</dbReference>
<dbReference type="PANTHER" id="PTHR24348:SF22">
    <property type="entry name" value="NON-SPECIFIC SERINE_THREONINE PROTEIN KINASE"/>
    <property type="match status" value="1"/>
</dbReference>
<dbReference type="GO" id="GO:0051365">
    <property type="term" value="P:cellular response to potassium ion starvation"/>
    <property type="evidence" value="ECO:0007669"/>
    <property type="project" value="EnsemblFungi"/>
</dbReference>
<dbReference type="EMBL" id="KE145358">
    <property type="protein sequence ID" value="EPE32830.1"/>
    <property type="molecule type" value="Genomic_DNA"/>
</dbReference>
<comment type="catalytic activity">
    <reaction evidence="17">
        <text>L-threonyl-[protein] + ATP = O-phospho-L-threonyl-[protein] + ADP + H(+)</text>
        <dbReference type="Rhea" id="RHEA:46608"/>
        <dbReference type="Rhea" id="RHEA-COMP:11060"/>
        <dbReference type="Rhea" id="RHEA-COMP:11605"/>
        <dbReference type="ChEBI" id="CHEBI:15378"/>
        <dbReference type="ChEBI" id="CHEBI:30013"/>
        <dbReference type="ChEBI" id="CHEBI:30616"/>
        <dbReference type="ChEBI" id="CHEBI:61977"/>
        <dbReference type="ChEBI" id="CHEBI:456216"/>
        <dbReference type="EC" id="2.7.11.1"/>
    </reaction>
</comment>
<feature type="region of interest" description="Disordered" evidence="21">
    <location>
        <begin position="333"/>
        <end position="501"/>
    </location>
</feature>
<dbReference type="InterPro" id="IPR008271">
    <property type="entry name" value="Ser/Thr_kinase_AS"/>
</dbReference>
<dbReference type="GeneID" id="19464896"/>
<dbReference type="STRING" id="1116229.S3D4Y6"/>
<dbReference type="OMA" id="INNVVQW"/>
<dbReference type="OrthoDB" id="346907at2759"/>
<dbReference type="GO" id="GO:0005829">
    <property type="term" value="C:cytosol"/>
    <property type="evidence" value="ECO:0007669"/>
    <property type="project" value="EnsemblFungi"/>
</dbReference>
<dbReference type="Gene3D" id="1.10.510.10">
    <property type="entry name" value="Transferase(Phosphotransferase) domain 1"/>
    <property type="match status" value="1"/>
</dbReference>
<feature type="compositionally biased region" description="Low complexity" evidence="21">
    <location>
        <begin position="368"/>
        <end position="381"/>
    </location>
</feature>
<evidence type="ECO:0000256" key="3">
    <source>
        <dbReference type="ARBA" id="ARBA00012513"/>
    </source>
</evidence>
<feature type="domain" description="Protein kinase" evidence="22">
    <location>
        <begin position="26"/>
        <end position="331"/>
    </location>
</feature>
<dbReference type="HOGENOM" id="CLU_006447_0_0_1"/>
<keyword evidence="11 23" id="KW-0418">Kinase</keyword>
<keyword evidence="7" id="KW-0963">Cytoplasm</keyword>
<feature type="region of interest" description="Disordered" evidence="21">
    <location>
        <begin position="884"/>
        <end position="907"/>
    </location>
</feature>
<reference evidence="23 24" key="1">
    <citation type="journal article" date="2013" name="BMC Genomics">
        <title>Genomics-driven discovery of the pneumocandin biosynthetic gene cluster in the fungus Glarea lozoyensis.</title>
        <authorList>
            <person name="Chen L."/>
            <person name="Yue Q."/>
            <person name="Zhang X."/>
            <person name="Xiang M."/>
            <person name="Wang C."/>
            <person name="Li S."/>
            <person name="Che Y."/>
            <person name="Ortiz-Lopez F.J."/>
            <person name="Bills G.F."/>
            <person name="Liu X."/>
            <person name="An Z."/>
        </authorList>
    </citation>
    <scope>NUCLEOTIDE SEQUENCE [LARGE SCALE GENOMIC DNA]</scope>
    <source>
        <strain evidence="24">ATCC 20868 / MF5171</strain>
    </source>
</reference>
<evidence type="ECO:0000256" key="7">
    <source>
        <dbReference type="ARBA" id="ARBA00022490"/>
    </source>
</evidence>
<name>S3D4Y6_GLAL2</name>
<evidence type="ECO:0000256" key="14">
    <source>
        <dbReference type="ARBA" id="ARBA00023006"/>
    </source>
</evidence>
<dbReference type="PANTHER" id="PTHR24348">
    <property type="entry name" value="SERINE/THREONINE-PROTEIN KINASE UNC-51-RELATED"/>
    <property type="match status" value="1"/>
</dbReference>
<protein>
    <recommendedName>
        <fullName evidence="4">Serine/threonine-protein kinase ATG1</fullName>
        <ecNumber evidence="3">2.7.11.1</ecNumber>
    </recommendedName>
    <alternativeName>
        <fullName evidence="16">Autophagy-related protein 1</fullName>
    </alternativeName>
    <alternativeName>
        <fullName evidence="5">Serine/threonine-protein kinase atg1</fullName>
    </alternativeName>
</protein>
<keyword evidence="14" id="KW-0072">Autophagy</keyword>
<organism evidence="23 24">
    <name type="scientific">Glarea lozoyensis (strain ATCC 20868 / MF5171)</name>
    <dbReference type="NCBI Taxonomy" id="1116229"/>
    <lineage>
        <taxon>Eukaryota</taxon>
        <taxon>Fungi</taxon>
        <taxon>Dikarya</taxon>
        <taxon>Ascomycota</taxon>
        <taxon>Pezizomycotina</taxon>
        <taxon>Leotiomycetes</taxon>
        <taxon>Helotiales</taxon>
        <taxon>Helotiaceae</taxon>
        <taxon>Glarea</taxon>
    </lineage>
</organism>
<dbReference type="SUPFAM" id="SSF56112">
    <property type="entry name" value="Protein kinase-like (PK-like)"/>
    <property type="match status" value="1"/>
</dbReference>
<keyword evidence="6" id="KW-0813">Transport</keyword>
<dbReference type="FunFam" id="1.10.510.10:FF:000817">
    <property type="entry name" value="Serine/threonine-protein kinase ATG1"/>
    <property type="match status" value="1"/>
</dbReference>
<dbReference type="CDD" id="cd14009">
    <property type="entry name" value="STKc_ATG1_ULK_like"/>
    <property type="match status" value="1"/>
</dbReference>
<feature type="binding site" evidence="20">
    <location>
        <position position="55"/>
    </location>
    <ligand>
        <name>ATP</name>
        <dbReference type="ChEBI" id="CHEBI:30616"/>
    </ligand>
</feature>
<keyword evidence="13" id="KW-0653">Protein transport</keyword>
<dbReference type="KEGG" id="glz:GLAREA_05842"/>
<sequence length="975" mass="107399">MAALPPPSSSSRSRRSRTGDVKVGAFIVEDEIGKGSFATVYRGRHEATGALVAVKQVNLTKLSKKLKENLYCEIEILRGLHHPHIVALIDIKETTSNINLVMEYCELGDLSYFIKKRDKLADNPALQDMVRKYPMPPAGGLNEVIVRHFLKQLASAMEYMNDRDFIHRDVKPQNLLILPSKEYLARCKNAPLVMSASENTLEPMVGLTSLPMLKIADFGFARSLPATSMAETLCGSPLYMAPEILRYEKYDARADLWSVGTVLYEMVTGKPPFRATNHVELLRKIEQSDDHIKFARDVVVSSEMKELVRALLKRTPADRITFSKFFNHPVVKDPIPGLVGDDQPRELPKASASRDVPISRTQSHRSSHGQSSRAEPISSSSPRDRQMTPSPRTQIIDPVRQLAGTPPRVAPERRPSLREHRQSTSRQQPQEQPREHRRPPIIPSATAPNPEAIQNHRMQNMPSSPHQRTRQQSIDEVPRRERASTTSRTPDTNADAAAAAAQEVQDAREYVLVEKRAVEVNAFADEMAASPRLHSGARSSPTSRGTQMTRRATTQGPPSSATGAVPASPSRVVQIAQGRPRQDIVTQRQSSYGRSYGGSPSATSAIAKAIHGASVRMFGVGFAPSLIGKGLSPPQTYSPFPTYPAPQSPIGLLGDGRHIAPVDEDQKTISIIEESANRSDVVYGFAEVKYKQLVPLTPSMDHGLGGVARDTGSLDEDGLTVEAVVALSEEALVLYVKALSLLAKSMDIAGSWWSRRNRGDGYSRPESPSSATNTHINAAVQWVRGRFNEVLEKTDIVRMKLIEAQKKLPEDHPGHPSQHNSSSRFGGSSADGYFLTSGITAERLMYDRALEMSRSAAINEIANEDLPGVERSYVTALKMLEAILETDDEPPTQRRRSSSLREQVSQDDEAEIVLAEDRKAVQNIIAGVRTRLERLRPRMAMIARHKSQPPSSPRPSSIVLHSGGTTPTISNTPPQ</sequence>
<dbReference type="FunFam" id="3.30.200.20:FF:000042">
    <property type="entry name" value="Aurora kinase A"/>
    <property type="match status" value="1"/>
</dbReference>
<dbReference type="GO" id="GO:0120095">
    <property type="term" value="C:vacuole-isolation membrane contact site"/>
    <property type="evidence" value="ECO:0007669"/>
    <property type="project" value="EnsemblFungi"/>
</dbReference>
<gene>
    <name evidence="23" type="ORF">GLAREA_05842</name>
</gene>
<evidence type="ECO:0000256" key="15">
    <source>
        <dbReference type="ARBA" id="ARBA00023136"/>
    </source>
</evidence>
<feature type="compositionally biased region" description="Low complexity" evidence="21">
    <location>
        <begin position="587"/>
        <end position="598"/>
    </location>
</feature>
<dbReference type="GO" id="GO:0010506">
    <property type="term" value="P:regulation of autophagy"/>
    <property type="evidence" value="ECO:0007669"/>
    <property type="project" value="InterPro"/>
</dbReference>
<dbReference type="RefSeq" id="XP_008079447.1">
    <property type="nucleotide sequence ID" value="XM_008081256.1"/>
</dbReference>
<comment type="subcellular location">
    <subcellularLocation>
        <location evidence="1">Cytoplasm</location>
    </subcellularLocation>
    <subcellularLocation>
        <location evidence="2">Preautophagosomal structure membrane</location>
        <topology evidence="2">Peripheral membrane protein</topology>
    </subcellularLocation>
</comment>
<dbReference type="GO" id="GO:0000045">
    <property type="term" value="P:autophagosome assembly"/>
    <property type="evidence" value="ECO:0007669"/>
    <property type="project" value="EnsemblFungi"/>
</dbReference>
<evidence type="ECO:0000256" key="16">
    <source>
        <dbReference type="ARBA" id="ARBA00030237"/>
    </source>
</evidence>
<evidence type="ECO:0000256" key="2">
    <source>
        <dbReference type="ARBA" id="ARBA00004623"/>
    </source>
</evidence>
<keyword evidence="24" id="KW-1185">Reference proteome</keyword>
<feature type="compositionally biased region" description="Polar residues" evidence="21">
    <location>
        <begin position="456"/>
        <end position="474"/>
    </location>
</feature>
<dbReference type="Pfam" id="PF21127">
    <property type="entry name" value="ATG1-like_MIT2"/>
    <property type="match status" value="1"/>
</dbReference>
<comment type="catalytic activity">
    <reaction evidence="18">
        <text>L-seryl-[protein] + ATP = O-phospho-L-seryl-[protein] + ADP + H(+)</text>
        <dbReference type="Rhea" id="RHEA:17989"/>
        <dbReference type="Rhea" id="RHEA-COMP:9863"/>
        <dbReference type="Rhea" id="RHEA-COMP:11604"/>
        <dbReference type="ChEBI" id="CHEBI:15378"/>
        <dbReference type="ChEBI" id="CHEBI:29999"/>
        <dbReference type="ChEBI" id="CHEBI:30616"/>
        <dbReference type="ChEBI" id="CHEBI:83421"/>
        <dbReference type="ChEBI" id="CHEBI:456216"/>
        <dbReference type="EC" id="2.7.11.1"/>
    </reaction>
</comment>
<accession>S3D4Y6</accession>
<feature type="compositionally biased region" description="Basic and acidic residues" evidence="21">
    <location>
        <begin position="410"/>
        <end position="422"/>
    </location>
</feature>
<dbReference type="GO" id="GO:0000421">
    <property type="term" value="C:autophagosome membrane"/>
    <property type="evidence" value="ECO:0007669"/>
    <property type="project" value="EnsemblFungi"/>
</dbReference>
<dbReference type="GO" id="GO:0034727">
    <property type="term" value="P:piecemeal microautophagy of the nucleus"/>
    <property type="evidence" value="ECO:0007669"/>
    <property type="project" value="EnsemblFungi"/>
</dbReference>
<dbReference type="eggNOG" id="KOG0595">
    <property type="taxonomic scope" value="Eukaryota"/>
</dbReference>
<feature type="compositionally biased region" description="Polar residues" evidence="21">
    <location>
        <begin position="963"/>
        <end position="975"/>
    </location>
</feature>
<dbReference type="SMART" id="SM00220">
    <property type="entry name" value="S_TKc"/>
    <property type="match status" value="1"/>
</dbReference>
<dbReference type="GO" id="GO:0004674">
    <property type="term" value="F:protein serine/threonine kinase activity"/>
    <property type="evidence" value="ECO:0007669"/>
    <property type="project" value="UniProtKB-KW"/>
</dbReference>
<dbReference type="GO" id="GO:0006995">
    <property type="term" value="P:cellular response to nitrogen starvation"/>
    <property type="evidence" value="ECO:0007669"/>
    <property type="project" value="EnsemblFungi"/>
</dbReference>
<keyword evidence="10 20" id="KW-0547">Nucleotide-binding</keyword>
<evidence type="ECO:0000313" key="24">
    <source>
        <dbReference type="Proteomes" id="UP000016922"/>
    </source>
</evidence>
<dbReference type="InterPro" id="IPR048941">
    <property type="entry name" value="ATG1-like_MIT2"/>
</dbReference>
<dbReference type="PROSITE" id="PS00107">
    <property type="entry name" value="PROTEIN_KINASE_ATP"/>
    <property type="match status" value="1"/>
</dbReference>
<dbReference type="GO" id="GO:0005524">
    <property type="term" value="F:ATP binding"/>
    <property type="evidence" value="ECO:0007669"/>
    <property type="project" value="UniProtKB-UniRule"/>
</dbReference>
<evidence type="ECO:0000256" key="6">
    <source>
        <dbReference type="ARBA" id="ARBA00022448"/>
    </source>
</evidence>
<evidence type="ECO:0000256" key="17">
    <source>
        <dbReference type="ARBA" id="ARBA00047899"/>
    </source>
</evidence>
<dbReference type="Proteomes" id="UP000016922">
    <property type="component" value="Unassembled WGS sequence"/>
</dbReference>
<evidence type="ECO:0000256" key="1">
    <source>
        <dbReference type="ARBA" id="ARBA00004496"/>
    </source>
</evidence>
<feature type="region of interest" description="Disordered" evidence="21">
    <location>
        <begin position="943"/>
        <end position="975"/>
    </location>
</feature>
<evidence type="ECO:0000256" key="19">
    <source>
        <dbReference type="ARBA" id="ARBA00060750"/>
    </source>
</evidence>
<evidence type="ECO:0000256" key="21">
    <source>
        <dbReference type="SAM" id="MobiDB-lite"/>
    </source>
</evidence>
<keyword evidence="9" id="KW-0808">Transferase</keyword>
<proteinExistence type="inferred from homology"/>
<evidence type="ECO:0000256" key="20">
    <source>
        <dbReference type="PROSITE-ProRule" id="PRU10141"/>
    </source>
</evidence>
<dbReference type="GO" id="GO:0000422">
    <property type="term" value="P:autophagy of mitochondrion"/>
    <property type="evidence" value="ECO:0007669"/>
    <property type="project" value="EnsemblFungi"/>
</dbReference>
<dbReference type="InterPro" id="IPR022708">
    <property type="entry name" value="Atg1-like_tMIT"/>
</dbReference>
<evidence type="ECO:0000256" key="9">
    <source>
        <dbReference type="ARBA" id="ARBA00022679"/>
    </source>
</evidence>
<dbReference type="GO" id="GO:0015031">
    <property type="term" value="P:protein transport"/>
    <property type="evidence" value="ECO:0007669"/>
    <property type="project" value="UniProtKB-KW"/>
</dbReference>
<dbReference type="GO" id="GO:0034045">
    <property type="term" value="C:phagophore assembly site membrane"/>
    <property type="evidence" value="ECO:0007669"/>
    <property type="project" value="UniProtKB-SubCell"/>
</dbReference>
<evidence type="ECO:0000256" key="8">
    <source>
        <dbReference type="ARBA" id="ARBA00022527"/>
    </source>
</evidence>
<keyword evidence="8" id="KW-0723">Serine/threonine-protein kinase</keyword>
<dbReference type="Pfam" id="PF00069">
    <property type="entry name" value="Pkinase"/>
    <property type="match status" value="1"/>
</dbReference>
<dbReference type="InterPro" id="IPR017441">
    <property type="entry name" value="Protein_kinase_ATP_BS"/>
</dbReference>
<evidence type="ECO:0000256" key="5">
    <source>
        <dbReference type="ARBA" id="ARBA00019599"/>
    </source>
</evidence>
<dbReference type="PROSITE" id="PS50011">
    <property type="entry name" value="PROTEIN_KINASE_DOM"/>
    <property type="match status" value="1"/>
</dbReference>
<dbReference type="InterPro" id="IPR045269">
    <property type="entry name" value="Atg1-like"/>
</dbReference>
<evidence type="ECO:0000256" key="13">
    <source>
        <dbReference type="ARBA" id="ARBA00022927"/>
    </source>
</evidence>